<dbReference type="InterPro" id="IPR053151">
    <property type="entry name" value="RNase_H-like"/>
</dbReference>
<dbReference type="InterPro" id="IPR002156">
    <property type="entry name" value="RNaseH_domain"/>
</dbReference>
<reference evidence="2 3" key="1">
    <citation type="submission" date="2024-01" db="EMBL/GenBank/DDBJ databases">
        <title>The genomes of 5 underutilized Papilionoideae crops provide insights into root nodulation and disease resistanc.</title>
        <authorList>
            <person name="Yuan L."/>
        </authorList>
    </citation>
    <scope>NUCLEOTIDE SEQUENCE [LARGE SCALE GENOMIC DNA]</scope>
    <source>
        <strain evidence="2">ZHUSHIDOU_FW_LH</strain>
        <tissue evidence="2">Leaf</tissue>
    </source>
</reference>
<comment type="caution">
    <text evidence="2">The sequence shown here is derived from an EMBL/GenBank/DDBJ whole genome shotgun (WGS) entry which is preliminary data.</text>
</comment>
<dbReference type="GO" id="GO:0004523">
    <property type="term" value="F:RNA-DNA hybrid ribonuclease activity"/>
    <property type="evidence" value="ECO:0007669"/>
    <property type="project" value="InterPro"/>
</dbReference>
<sequence length="321" mass="36698">MGFWDGLQWNWNLSWRRHLYQWEQTKLEELWISLKQVSLDTGGDDKPCWSFDRTGTFTVKSFQVASVGNGFISNTVRNVWRGLAPPRAELLVWFVLLNRLNTRSRLKRLGIISNDGCPYGPGDIRNNIEAVRSWHLPMRHRPSIAWVQPPAPKIKWNVDGSSLGKPGPAGIGGVLRDSVGTIWCQFAASIGIEDSNIAEFMAIIFALETSLQQPWMKEQIIIVESDSRTALSWAKNYGECPWKLQFRRNKLVINLIAMLKKVEFIHQCSVGRQIALLITLQNREGILMVHGLNGGSRLELWSPNYTCTFNLFVWRGPIYVF</sequence>
<evidence type="ECO:0000313" key="3">
    <source>
        <dbReference type="Proteomes" id="UP001372338"/>
    </source>
</evidence>
<keyword evidence="3" id="KW-1185">Reference proteome</keyword>
<dbReference type="InterPro" id="IPR012337">
    <property type="entry name" value="RNaseH-like_sf"/>
</dbReference>
<proteinExistence type="predicted"/>
<dbReference type="Gene3D" id="3.30.420.10">
    <property type="entry name" value="Ribonuclease H-like superfamily/Ribonuclease H"/>
    <property type="match status" value="1"/>
</dbReference>
<organism evidence="2 3">
    <name type="scientific">Crotalaria pallida</name>
    <name type="common">Smooth rattlebox</name>
    <name type="synonym">Crotalaria striata</name>
    <dbReference type="NCBI Taxonomy" id="3830"/>
    <lineage>
        <taxon>Eukaryota</taxon>
        <taxon>Viridiplantae</taxon>
        <taxon>Streptophyta</taxon>
        <taxon>Embryophyta</taxon>
        <taxon>Tracheophyta</taxon>
        <taxon>Spermatophyta</taxon>
        <taxon>Magnoliopsida</taxon>
        <taxon>eudicotyledons</taxon>
        <taxon>Gunneridae</taxon>
        <taxon>Pentapetalae</taxon>
        <taxon>rosids</taxon>
        <taxon>fabids</taxon>
        <taxon>Fabales</taxon>
        <taxon>Fabaceae</taxon>
        <taxon>Papilionoideae</taxon>
        <taxon>50 kb inversion clade</taxon>
        <taxon>genistoids sensu lato</taxon>
        <taxon>core genistoids</taxon>
        <taxon>Crotalarieae</taxon>
        <taxon>Crotalaria</taxon>
    </lineage>
</organism>
<dbReference type="PROSITE" id="PS50879">
    <property type="entry name" value="RNASE_H_1"/>
    <property type="match status" value="1"/>
</dbReference>
<dbReference type="Proteomes" id="UP001372338">
    <property type="component" value="Unassembled WGS sequence"/>
</dbReference>
<feature type="domain" description="RNase H type-1" evidence="1">
    <location>
        <begin position="150"/>
        <end position="293"/>
    </location>
</feature>
<dbReference type="PANTHER" id="PTHR47723:SF22">
    <property type="entry name" value="RNASE H TYPE-1 DOMAIN-CONTAINING PROTEIN"/>
    <property type="match status" value="1"/>
</dbReference>
<dbReference type="EMBL" id="JAYWIO010000004">
    <property type="protein sequence ID" value="KAK7268945.1"/>
    <property type="molecule type" value="Genomic_DNA"/>
</dbReference>
<name>A0AAN9I9N1_CROPI</name>
<dbReference type="CDD" id="cd06222">
    <property type="entry name" value="RNase_H_like"/>
    <property type="match status" value="1"/>
</dbReference>
<dbReference type="PANTHER" id="PTHR47723">
    <property type="entry name" value="OS05G0353850 PROTEIN"/>
    <property type="match status" value="1"/>
</dbReference>
<dbReference type="InterPro" id="IPR036397">
    <property type="entry name" value="RNaseH_sf"/>
</dbReference>
<gene>
    <name evidence="2" type="ORF">RIF29_21656</name>
</gene>
<dbReference type="InterPro" id="IPR044730">
    <property type="entry name" value="RNase_H-like_dom_plant"/>
</dbReference>
<dbReference type="AlphaFoldDB" id="A0AAN9I9N1"/>
<protein>
    <recommendedName>
        <fullName evidence="1">RNase H type-1 domain-containing protein</fullName>
    </recommendedName>
</protein>
<evidence type="ECO:0000259" key="1">
    <source>
        <dbReference type="PROSITE" id="PS50879"/>
    </source>
</evidence>
<dbReference type="GO" id="GO:0003676">
    <property type="term" value="F:nucleic acid binding"/>
    <property type="evidence" value="ECO:0007669"/>
    <property type="project" value="InterPro"/>
</dbReference>
<accession>A0AAN9I9N1</accession>
<dbReference type="SUPFAM" id="SSF53098">
    <property type="entry name" value="Ribonuclease H-like"/>
    <property type="match status" value="1"/>
</dbReference>
<dbReference type="Pfam" id="PF13456">
    <property type="entry name" value="RVT_3"/>
    <property type="match status" value="1"/>
</dbReference>
<evidence type="ECO:0000313" key="2">
    <source>
        <dbReference type="EMBL" id="KAK7268945.1"/>
    </source>
</evidence>